<dbReference type="AlphaFoldDB" id="A0A6H1Q2S3"/>
<gene>
    <name evidence="1" type="ORF">E5R92_01330</name>
</gene>
<accession>A0A6H1Q2S3</accession>
<sequence length="100" mass="11917">MLGKLKKNYFLLISTFLILYFFFNLLDGERGLFSYFKKKEILVNLKIEEANLSNKIKELEFKNSLLSTKLDLDYVETLIREKFMFGKEGETLYIIKKNDN</sequence>
<dbReference type="GeneID" id="66295431"/>
<protein>
    <submittedName>
        <fullName evidence="1">Septation ring formation regulator EzrA</fullName>
    </submittedName>
</protein>
<organism evidence="1 2">
    <name type="scientific">Candidatus Pelagibacter giovannonii</name>
    <dbReference type="NCBI Taxonomy" id="2563896"/>
    <lineage>
        <taxon>Bacteria</taxon>
        <taxon>Pseudomonadati</taxon>
        <taxon>Pseudomonadota</taxon>
        <taxon>Alphaproteobacteria</taxon>
        <taxon>Candidatus Pelagibacterales</taxon>
        <taxon>Candidatus Pelagibacteraceae</taxon>
        <taxon>Candidatus Pelagibacter</taxon>
    </lineage>
</organism>
<name>A0A6H1Q2S3_9PROT</name>
<keyword evidence="2" id="KW-1185">Reference proteome</keyword>
<reference evidence="1 2" key="1">
    <citation type="journal article" date="2020" name="Nat. Microbiol.">
        <title>Lysogenic host-virus interactions in SAR11 marine bacteria.</title>
        <authorList>
            <person name="Morris R.M."/>
            <person name="Cain K.R."/>
            <person name="Hvorecny K.L."/>
            <person name="Kollman J.M."/>
        </authorList>
    </citation>
    <scope>NUCLEOTIDE SEQUENCE [LARGE SCALE GENOMIC DNA]</scope>
    <source>
        <strain evidence="1 2">NP1</strain>
    </source>
</reference>
<dbReference type="EMBL" id="CP038852">
    <property type="protein sequence ID" value="QIZ20429.1"/>
    <property type="molecule type" value="Genomic_DNA"/>
</dbReference>
<dbReference type="Pfam" id="PF04977">
    <property type="entry name" value="DivIC"/>
    <property type="match status" value="1"/>
</dbReference>
<evidence type="ECO:0000313" key="1">
    <source>
        <dbReference type="EMBL" id="QIZ20429.1"/>
    </source>
</evidence>
<dbReference type="KEGG" id="peg:E5R92_01330"/>
<dbReference type="Proteomes" id="UP000501094">
    <property type="component" value="Chromosome"/>
</dbReference>
<evidence type="ECO:0000313" key="2">
    <source>
        <dbReference type="Proteomes" id="UP000501094"/>
    </source>
</evidence>
<dbReference type="RefSeq" id="WP_006996975.1">
    <property type="nucleotide sequence ID" value="NZ_CP038852.1"/>
</dbReference>
<dbReference type="InterPro" id="IPR007060">
    <property type="entry name" value="FtsL/DivIC"/>
</dbReference>
<proteinExistence type="predicted"/>